<dbReference type="GO" id="GO:0000981">
    <property type="term" value="F:DNA-binding transcription factor activity, RNA polymerase II-specific"/>
    <property type="evidence" value="ECO:0007669"/>
    <property type="project" value="TreeGrafter"/>
</dbReference>
<evidence type="ECO:0000256" key="2">
    <source>
        <dbReference type="ARBA" id="ARBA00023125"/>
    </source>
</evidence>
<organism evidence="9">
    <name type="scientific">Phanerodontia chrysosporium</name>
    <name type="common">White-rot fungus</name>
    <name type="synonym">Sporotrichum pruinosum</name>
    <dbReference type="NCBI Taxonomy" id="2822231"/>
    <lineage>
        <taxon>Eukaryota</taxon>
        <taxon>Fungi</taxon>
        <taxon>Dikarya</taxon>
        <taxon>Basidiomycota</taxon>
        <taxon>Agaricomycotina</taxon>
        <taxon>Agaricomycetes</taxon>
        <taxon>Polyporales</taxon>
        <taxon>Phanerochaetaceae</taxon>
        <taxon>Phanerodontia</taxon>
    </lineage>
</organism>
<feature type="domain" description="Homeobox" evidence="8">
    <location>
        <begin position="159"/>
        <end position="219"/>
    </location>
</feature>
<dbReference type="SMART" id="SM00389">
    <property type="entry name" value="HOX"/>
    <property type="match status" value="1"/>
</dbReference>
<dbReference type="InterPro" id="IPR001356">
    <property type="entry name" value="HD"/>
</dbReference>
<dbReference type="Gene3D" id="1.10.10.60">
    <property type="entry name" value="Homeodomain-like"/>
    <property type="match status" value="1"/>
</dbReference>
<evidence type="ECO:0000256" key="7">
    <source>
        <dbReference type="SAM" id="MobiDB-lite"/>
    </source>
</evidence>
<dbReference type="PROSITE" id="PS50071">
    <property type="entry name" value="HOMEOBOX_2"/>
    <property type="match status" value="1"/>
</dbReference>
<dbReference type="CDD" id="cd00086">
    <property type="entry name" value="homeodomain"/>
    <property type="match status" value="1"/>
</dbReference>
<proteinExistence type="predicted"/>
<evidence type="ECO:0000256" key="6">
    <source>
        <dbReference type="RuleBase" id="RU000682"/>
    </source>
</evidence>
<name>E7DAI3_PHACH</name>
<protein>
    <submittedName>
        <fullName evidence="9">A2 mating-type protein</fullName>
    </submittedName>
</protein>
<accession>E7DAI3</accession>
<dbReference type="Pfam" id="PF00046">
    <property type="entry name" value="Homeodomain"/>
    <property type="match status" value="1"/>
</dbReference>
<evidence type="ECO:0000256" key="5">
    <source>
        <dbReference type="PROSITE-ProRule" id="PRU00108"/>
    </source>
</evidence>
<keyword evidence="2 5" id="KW-0238">DNA-binding</keyword>
<evidence type="ECO:0000313" key="9">
    <source>
        <dbReference type="EMBL" id="ADN97187.1"/>
    </source>
</evidence>
<dbReference type="SUPFAM" id="SSF46689">
    <property type="entry name" value="Homeodomain-like"/>
    <property type="match status" value="1"/>
</dbReference>
<dbReference type="PANTHER" id="PTHR24339">
    <property type="entry name" value="HOMEOBOX PROTEIN EMX-RELATED"/>
    <property type="match status" value="1"/>
</dbReference>
<evidence type="ECO:0000256" key="1">
    <source>
        <dbReference type="ARBA" id="ARBA00004123"/>
    </source>
</evidence>
<keyword evidence="4 5" id="KW-0539">Nucleus</keyword>
<evidence type="ECO:0000256" key="3">
    <source>
        <dbReference type="ARBA" id="ARBA00023155"/>
    </source>
</evidence>
<dbReference type="GO" id="GO:0005634">
    <property type="term" value="C:nucleus"/>
    <property type="evidence" value="ECO:0007669"/>
    <property type="project" value="UniProtKB-SubCell"/>
</dbReference>
<evidence type="ECO:0000259" key="8">
    <source>
        <dbReference type="PROSITE" id="PS50071"/>
    </source>
</evidence>
<comment type="subcellular location">
    <subcellularLocation>
        <location evidence="1 5 6">Nucleus</location>
    </subcellularLocation>
</comment>
<feature type="DNA-binding region" description="Homeobox" evidence="5">
    <location>
        <begin position="161"/>
        <end position="220"/>
    </location>
</feature>
<feature type="region of interest" description="Disordered" evidence="7">
    <location>
        <begin position="438"/>
        <end position="460"/>
    </location>
</feature>
<dbReference type="SMR" id="E7DAI3"/>
<dbReference type="EMBL" id="HQ188442">
    <property type="protein sequence ID" value="ADN97187.1"/>
    <property type="molecule type" value="Genomic_DNA"/>
</dbReference>
<keyword evidence="3 5" id="KW-0371">Homeobox</keyword>
<dbReference type="AlphaFoldDB" id="E7DAI3"/>
<dbReference type="InterPro" id="IPR009057">
    <property type="entry name" value="Homeodomain-like_sf"/>
</dbReference>
<reference evidence="9" key="1">
    <citation type="journal article" date="2011" name="Eukaryot. Cell">
        <title>A single mating-type locus composed of homeodomain genes promotes nuclear migration and heterokaryosis in the white-rot fungus Phanerochaete chrysosporium.</title>
        <authorList>
            <person name="James T.Y."/>
            <person name="Lee M."/>
            <person name="van Diepen L.T."/>
        </authorList>
    </citation>
    <scope>NUCLEOTIDE SEQUENCE</scope>
    <source>
        <strain evidence="9">ME-OC-11_c7</strain>
    </source>
</reference>
<dbReference type="PANTHER" id="PTHR24339:SF67">
    <property type="entry name" value="GNOT1 HOMEODOMAIN PROTEIN-RELATED"/>
    <property type="match status" value="1"/>
</dbReference>
<dbReference type="VEuPathDB" id="FungiDB:AGR57_12118"/>
<dbReference type="InterPro" id="IPR050877">
    <property type="entry name" value="EMX-VAX-Noto_Homeobox_TFs"/>
</dbReference>
<evidence type="ECO:0000256" key="4">
    <source>
        <dbReference type="ARBA" id="ARBA00023242"/>
    </source>
</evidence>
<dbReference type="GO" id="GO:0000978">
    <property type="term" value="F:RNA polymerase II cis-regulatory region sequence-specific DNA binding"/>
    <property type="evidence" value="ECO:0007669"/>
    <property type="project" value="TreeGrafter"/>
</dbReference>
<sequence>MEHADTSTRLLNVVTRSAYRILQRIGEPSSKATPLPVSLRRRLCDACVLPDPRPIVHDLLAQGVPTFIAERVSSSYVRLAGDLKRVYETRLRSCTESWIDTRRPSSRELHLEIREVQSSYKGHYLAALQRLSEDLAKQIHDQLSARTAHSASCTTAHTRTHYPEKRSFNQEALPILERAFQDNAYPTRAEKETLARVTNMEYRQIHVWFQNHRNRLKRDGQAFRTSAARFHYLKDQDGDPTASTSSIPASIATSEATARDLRFCVDCTTSVRDGSGTVALLPLILSEAHVYPAPYPPVCHYDPFSAATESSRLSLPWPYRSSKSCVQSTSVSIEELVAAFSRMSLRCSEFTAPRGHVSHFHGIGFTSHAPRAPLSALVRHTPVRQSRSCSDRRHPTDHLSRHIVPNARQRMAHKPLTFGQPSWSSIYFGYRRIHPYTSRSRPSVSRSASVSSTSSSLSDVTASSSTDFLLLTPPSSTIGFPEVKFAV</sequence>